<keyword evidence="2" id="KW-1185">Reference proteome</keyword>
<accession>A0AA88A6Z7</accession>
<reference evidence="1" key="1">
    <citation type="submission" date="2023-07" db="EMBL/GenBank/DDBJ databases">
        <title>draft genome sequence of fig (Ficus carica).</title>
        <authorList>
            <person name="Takahashi T."/>
            <person name="Nishimura K."/>
        </authorList>
    </citation>
    <scope>NUCLEOTIDE SEQUENCE</scope>
</reference>
<dbReference type="AlphaFoldDB" id="A0AA88A6Z7"/>
<organism evidence="1 2">
    <name type="scientific">Ficus carica</name>
    <name type="common">Common fig</name>
    <dbReference type="NCBI Taxonomy" id="3494"/>
    <lineage>
        <taxon>Eukaryota</taxon>
        <taxon>Viridiplantae</taxon>
        <taxon>Streptophyta</taxon>
        <taxon>Embryophyta</taxon>
        <taxon>Tracheophyta</taxon>
        <taxon>Spermatophyta</taxon>
        <taxon>Magnoliopsida</taxon>
        <taxon>eudicotyledons</taxon>
        <taxon>Gunneridae</taxon>
        <taxon>Pentapetalae</taxon>
        <taxon>rosids</taxon>
        <taxon>fabids</taxon>
        <taxon>Rosales</taxon>
        <taxon>Moraceae</taxon>
        <taxon>Ficeae</taxon>
        <taxon>Ficus</taxon>
    </lineage>
</organism>
<dbReference type="Proteomes" id="UP001187192">
    <property type="component" value="Unassembled WGS sequence"/>
</dbReference>
<protein>
    <submittedName>
        <fullName evidence="1">Uncharacterized protein</fullName>
    </submittedName>
</protein>
<sequence length="103" mass="11665">MQRASPARGQQCLSERGTEGWLSLTVQKQGWLYYPDPGAQSTTPSEYVPVPTRTREVVGQRTYSRRTSGFKTCRVHSETVFCGRRIYRDQQPSRAGAHVAGRF</sequence>
<evidence type="ECO:0000313" key="2">
    <source>
        <dbReference type="Proteomes" id="UP001187192"/>
    </source>
</evidence>
<evidence type="ECO:0000313" key="1">
    <source>
        <dbReference type="EMBL" id="GMN46954.1"/>
    </source>
</evidence>
<gene>
    <name evidence="1" type="ORF">TIFTF001_016131</name>
</gene>
<dbReference type="EMBL" id="BTGU01000024">
    <property type="protein sequence ID" value="GMN46954.1"/>
    <property type="molecule type" value="Genomic_DNA"/>
</dbReference>
<name>A0AA88A6Z7_FICCA</name>
<comment type="caution">
    <text evidence="1">The sequence shown here is derived from an EMBL/GenBank/DDBJ whole genome shotgun (WGS) entry which is preliminary data.</text>
</comment>
<proteinExistence type="predicted"/>